<evidence type="ECO:0000313" key="3">
    <source>
        <dbReference type="Proteomes" id="UP000807306"/>
    </source>
</evidence>
<name>A0A9P6E2V8_9AGAR</name>
<keyword evidence="1" id="KW-0812">Transmembrane</keyword>
<proteinExistence type="predicted"/>
<dbReference type="AlphaFoldDB" id="A0A9P6E2V8"/>
<reference evidence="2" key="1">
    <citation type="submission" date="2020-11" db="EMBL/GenBank/DDBJ databases">
        <authorList>
            <consortium name="DOE Joint Genome Institute"/>
            <person name="Ahrendt S."/>
            <person name="Riley R."/>
            <person name="Andreopoulos W."/>
            <person name="Labutti K."/>
            <person name="Pangilinan J."/>
            <person name="Ruiz-Duenas F.J."/>
            <person name="Barrasa J.M."/>
            <person name="Sanchez-Garcia M."/>
            <person name="Camarero S."/>
            <person name="Miyauchi S."/>
            <person name="Serrano A."/>
            <person name="Linde D."/>
            <person name="Babiker R."/>
            <person name="Drula E."/>
            <person name="Ayuso-Fernandez I."/>
            <person name="Pacheco R."/>
            <person name="Padilla G."/>
            <person name="Ferreira P."/>
            <person name="Barriuso J."/>
            <person name="Kellner H."/>
            <person name="Castanera R."/>
            <person name="Alfaro M."/>
            <person name="Ramirez L."/>
            <person name="Pisabarro A.G."/>
            <person name="Kuo A."/>
            <person name="Tritt A."/>
            <person name="Lipzen A."/>
            <person name="He G."/>
            <person name="Yan M."/>
            <person name="Ng V."/>
            <person name="Cullen D."/>
            <person name="Martin F."/>
            <person name="Rosso M.-N."/>
            <person name="Henrissat B."/>
            <person name="Hibbett D."/>
            <person name="Martinez A.T."/>
            <person name="Grigoriev I.V."/>
        </authorList>
    </citation>
    <scope>NUCLEOTIDE SEQUENCE</scope>
    <source>
        <strain evidence="2">CBS 506.95</strain>
    </source>
</reference>
<accession>A0A9P6E2V8</accession>
<organism evidence="2 3">
    <name type="scientific">Crepidotus variabilis</name>
    <dbReference type="NCBI Taxonomy" id="179855"/>
    <lineage>
        <taxon>Eukaryota</taxon>
        <taxon>Fungi</taxon>
        <taxon>Dikarya</taxon>
        <taxon>Basidiomycota</taxon>
        <taxon>Agaricomycotina</taxon>
        <taxon>Agaricomycetes</taxon>
        <taxon>Agaricomycetidae</taxon>
        <taxon>Agaricales</taxon>
        <taxon>Agaricineae</taxon>
        <taxon>Crepidotaceae</taxon>
        <taxon>Crepidotus</taxon>
    </lineage>
</organism>
<gene>
    <name evidence="2" type="ORF">CPB83DRAFT_841214</name>
</gene>
<sequence length="132" mass="14773">MGVELEVNGDVNYGGRKPVVGSVTTYSMVNMIVPYLPILARPSIKGRMWPSSSFQVRQAPGGWNRGLGSREYIVHAHENASVQPPWTEMRMAKERSEYDQFINVNDLQALESDGKGQSSEVLTWVYGIVKEI</sequence>
<dbReference type="EMBL" id="MU158039">
    <property type="protein sequence ID" value="KAF9521505.1"/>
    <property type="molecule type" value="Genomic_DNA"/>
</dbReference>
<dbReference type="Proteomes" id="UP000807306">
    <property type="component" value="Unassembled WGS sequence"/>
</dbReference>
<comment type="caution">
    <text evidence="2">The sequence shown here is derived from an EMBL/GenBank/DDBJ whole genome shotgun (WGS) entry which is preliminary data.</text>
</comment>
<evidence type="ECO:0000256" key="1">
    <source>
        <dbReference type="SAM" id="Phobius"/>
    </source>
</evidence>
<protein>
    <submittedName>
        <fullName evidence="2">Uncharacterized protein</fullName>
    </submittedName>
</protein>
<feature type="transmembrane region" description="Helical" evidence="1">
    <location>
        <begin position="20"/>
        <end position="40"/>
    </location>
</feature>
<keyword evidence="1" id="KW-1133">Transmembrane helix</keyword>
<keyword evidence="1" id="KW-0472">Membrane</keyword>
<evidence type="ECO:0000313" key="2">
    <source>
        <dbReference type="EMBL" id="KAF9521505.1"/>
    </source>
</evidence>
<keyword evidence="3" id="KW-1185">Reference proteome</keyword>